<dbReference type="GO" id="GO:0003677">
    <property type="term" value="F:DNA binding"/>
    <property type="evidence" value="ECO:0007669"/>
    <property type="project" value="UniProtKB-KW"/>
</dbReference>
<evidence type="ECO:0000256" key="13">
    <source>
        <dbReference type="ARBA" id="ARBA00023242"/>
    </source>
</evidence>
<keyword evidence="5" id="KW-0158">Chromosome</keyword>
<keyword evidence="7" id="KW-1017">Isopeptide bond</keyword>
<name>A0AAW0P9D2_9GOBI</name>
<dbReference type="AlphaFoldDB" id="A0AAW0P9D2"/>
<dbReference type="InterPro" id="IPR055333">
    <property type="entry name" value="HISTONE_H2B_site"/>
</dbReference>
<comment type="caution">
    <text evidence="18">The sequence shown here is derived from an EMBL/GenBank/DDBJ whole genome shotgun (WGS) entry which is preliminary data.</text>
</comment>
<feature type="compositionally biased region" description="Low complexity" evidence="16">
    <location>
        <begin position="125"/>
        <end position="135"/>
    </location>
</feature>
<dbReference type="PROSITE" id="PS51504">
    <property type="entry name" value="H15"/>
    <property type="match status" value="1"/>
</dbReference>
<evidence type="ECO:0000256" key="16">
    <source>
        <dbReference type="SAM" id="MobiDB-lite"/>
    </source>
</evidence>
<dbReference type="PRINTS" id="PR00622">
    <property type="entry name" value="HISTONEH3"/>
</dbReference>
<dbReference type="InterPro" id="IPR036388">
    <property type="entry name" value="WH-like_DNA-bd_sf"/>
</dbReference>
<dbReference type="InterPro" id="IPR036390">
    <property type="entry name" value="WH_DNA-bd_sf"/>
</dbReference>
<evidence type="ECO:0000256" key="15">
    <source>
        <dbReference type="ARBA" id="ARBA00023278"/>
    </source>
</evidence>
<evidence type="ECO:0000256" key="14">
    <source>
        <dbReference type="ARBA" id="ARBA00023269"/>
    </source>
</evidence>
<evidence type="ECO:0000256" key="1">
    <source>
        <dbReference type="ARBA" id="ARBA00004123"/>
    </source>
</evidence>
<feature type="region of interest" description="Disordered" evidence="16">
    <location>
        <begin position="203"/>
        <end position="379"/>
    </location>
</feature>
<gene>
    <name evidence="18" type="ORF">WMY93_009823</name>
</gene>
<keyword evidence="6" id="KW-0488">Methylation</keyword>
<protein>
    <recommendedName>
        <fullName evidence="17">H15 domain-containing protein</fullName>
    </recommendedName>
</protein>
<dbReference type="EMBL" id="JBBPFD010000007">
    <property type="protein sequence ID" value="KAK7918539.1"/>
    <property type="molecule type" value="Genomic_DNA"/>
</dbReference>
<feature type="compositionally biased region" description="Basic residues" evidence="16">
    <location>
        <begin position="225"/>
        <end position="298"/>
    </location>
</feature>
<comment type="similarity">
    <text evidence="4">Belongs to the histone H3 family.</text>
</comment>
<dbReference type="InterPro" id="IPR005818">
    <property type="entry name" value="Histone_H1/H5_H15"/>
</dbReference>
<evidence type="ECO:0000256" key="5">
    <source>
        <dbReference type="ARBA" id="ARBA00022454"/>
    </source>
</evidence>
<dbReference type="GO" id="GO:0006334">
    <property type="term" value="P:nucleosome assembly"/>
    <property type="evidence" value="ECO:0007669"/>
    <property type="project" value="InterPro"/>
</dbReference>
<dbReference type="PROSITE" id="PS00322">
    <property type="entry name" value="HISTONE_H3_1"/>
    <property type="match status" value="1"/>
</dbReference>
<evidence type="ECO:0000313" key="18">
    <source>
        <dbReference type="EMBL" id="KAK7918539.1"/>
    </source>
</evidence>
<dbReference type="SMART" id="SM00526">
    <property type="entry name" value="H15"/>
    <property type="match status" value="1"/>
</dbReference>
<dbReference type="CDD" id="cd22911">
    <property type="entry name" value="HFD_H3"/>
    <property type="match status" value="1"/>
</dbReference>
<evidence type="ECO:0000256" key="2">
    <source>
        <dbReference type="ARBA" id="ARBA00004286"/>
    </source>
</evidence>
<organism evidence="18 19">
    <name type="scientific">Mugilogobius chulae</name>
    <name type="common">yellowstripe goby</name>
    <dbReference type="NCBI Taxonomy" id="88201"/>
    <lineage>
        <taxon>Eukaryota</taxon>
        <taxon>Metazoa</taxon>
        <taxon>Chordata</taxon>
        <taxon>Craniata</taxon>
        <taxon>Vertebrata</taxon>
        <taxon>Euteleostomi</taxon>
        <taxon>Actinopterygii</taxon>
        <taxon>Neopterygii</taxon>
        <taxon>Teleostei</taxon>
        <taxon>Neoteleostei</taxon>
        <taxon>Acanthomorphata</taxon>
        <taxon>Gobiaria</taxon>
        <taxon>Gobiiformes</taxon>
        <taxon>Gobioidei</taxon>
        <taxon>Gobiidae</taxon>
        <taxon>Gobionellinae</taxon>
        <taxon>Mugilogobius</taxon>
    </lineage>
</organism>
<dbReference type="CDD" id="cd22910">
    <property type="entry name" value="HFD_H2B"/>
    <property type="match status" value="1"/>
</dbReference>
<evidence type="ECO:0000256" key="4">
    <source>
        <dbReference type="ARBA" id="ARBA00010343"/>
    </source>
</evidence>
<comment type="similarity">
    <text evidence="3">Belongs to the histone H2B family.</text>
</comment>
<proteinExistence type="inferred from homology"/>
<dbReference type="Gene3D" id="1.10.10.10">
    <property type="entry name" value="Winged helix-like DNA-binding domain superfamily/Winged helix DNA-binding domain"/>
    <property type="match status" value="1"/>
</dbReference>
<dbReference type="PROSITE" id="PS00959">
    <property type="entry name" value="HISTONE_H3_2"/>
    <property type="match status" value="1"/>
</dbReference>
<feature type="region of interest" description="Disordered" evidence="16">
    <location>
        <begin position="123"/>
        <end position="148"/>
    </location>
</feature>
<keyword evidence="13" id="KW-0539">Nucleus</keyword>
<dbReference type="SMART" id="SM00427">
    <property type="entry name" value="H2B"/>
    <property type="match status" value="1"/>
</dbReference>
<accession>A0AAW0P9D2</accession>
<dbReference type="Gene3D" id="1.10.20.10">
    <property type="entry name" value="Histone, subunit A"/>
    <property type="match status" value="2"/>
</dbReference>
<keyword evidence="14" id="KW-0544">Nucleosome core</keyword>
<dbReference type="InterPro" id="IPR000164">
    <property type="entry name" value="Histone_H3/CENP-A"/>
</dbReference>
<feature type="compositionally biased region" description="Basic and acidic residues" evidence="16">
    <location>
        <begin position="328"/>
        <end position="338"/>
    </location>
</feature>
<sequence length="471" mass="50643">MPEPVKSAPKKGSKKAVTKTAGKGGKKKRKTRKESYAIYVYKVLKQVHPDTGISSKAMSIMNSFVNDIFERIGGEASRLAHYNKRSTITSREIQTAVRLLLPGELAKHAVSEGTKAVTKYTSSNAPAAAPAPAKAKAPKKKAAAKKKDAGPGLQKLITAVIAESKERKGVSAAAVKKALAAKGVDVAKSNKRINTALVKMVSSGAVSQTKGTGASGSFKLAKKEAKPKKAAAKAKKPAGKKASTPKKKAVKKPKSPAKKAAKKPAKSPKKAAKKPAKSPKKAAKKPAKAPRKRPRSRQKPQESDGEEAQGREEEPQEGPGKEGSAQEGQEKTAEEMARTKQTARKSTGGKAPRKQLATKAARKSAPATGGVKKPHRYRPGTVALREIRRYQKSTELLIRKLPFQRLVREIAQDFKTDLRFQSSAVMALQEASEAYLVGLFEDTNLCAIHAKRVTIMPKDIQLARRIRGERA</sequence>
<evidence type="ECO:0000256" key="7">
    <source>
        <dbReference type="ARBA" id="ARBA00022499"/>
    </source>
</evidence>
<dbReference type="Pfam" id="PF00538">
    <property type="entry name" value="Linker_histone"/>
    <property type="match status" value="1"/>
</dbReference>
<dbReference type="SUPFAM" id="SSF46785">
    <property type="entry name" value="Winged helix' DNA-binding domain"/>
    <property type="match status" value="1"/>
</dbReference>
<dbReference type="GO" id="GO:0000786">
    <property type="term" value="C:nucleosome"/>
    <property type="evidence" value="ECO:0007669"/>
    <property type="project" value="UniProtKB-KW"/>
</dbReference>
<keyword evidence="8" id="KW-0597">Phosphoprotein</keyword>
<keyword evidence="15" id="KW-0379">Hydroxylation</keyword>
<dbReference type="Proteomes" id="UP001460270">
    <property type="component" value="Unassembled WGS sequence"/>
</dbReference>
<keyword evidence="12" id="KW-0238">DNA-binding</keyword>
<evidence type="ECO:0000256" key="10">
    <source>
        <dbReference type="ARBA" id="ARBA00022843"/>
    </source>
</evidence>
<keyword evidence="11" id="KW-0007">Acetylation</keyword>
<comment type="subcellular location">
    <subcellularLocation>
        <location evidence="2">Chromosome</location>
    </subcellularLocation>
    <subcellularLocation>
        <location evidence="1">Nucleus</location>
    </subcellularLocation>
</comment>
<dbReference type="InterPro" id="IPR000558">
    <property type="entry name" value="Histone_H2B"/>
</dbReference>
<reference evidence="19" key="1">
    <citation type="submission" date="2024-04" db="EMBL/GenBank/DDBJ databases">
        <title>Salinicola lusitanus LLJ914,a marine bacterium isolated from the Okinawa Trough.</title>
        <authorList>
            <person name="Li J."/>
        </authorList>
    </citation>
    <scope>NUCLEOTIDE SEQUENCE [LARGE SCALE GENOMIC DNA]</scope>
</reference>
<keyword evidence="19" id="KW-1185">Reference proteome</keyword>
<dbReference type="Pfam" id="PF00125">
    <property type="entry name" value="Histone"/>
    <property type="match status" value="2"/>
</dbReference>
<dbReference type="InterPro" id="IPR009072">
    <property type="entry name" value="Histone-fold"/>
</dbReference>
<feature type="compositionally biased region" description="Basic residues" evidence="16">
    <location>
        <begin position="8"/>
        <end position="17"/>
    </location>
</feature>
<evidence type="ECO:0000256" key="12">
    <source>
        <dbReference type="ARBA" id="ARBA00023125"/>
    </source>
</evidence>
<dbReference type="GO" id="GO:0046982">
    <property type="term" value="F:protein heterodimerization activity"/>
    <property type="evidence" value="ECO:0007669"/>
    <property type="project" value="InterPro"/>
</dbReference>
<evidence type="ECO:0000256" key="9">
    <source>
        <dbReference type="ARBA" id="ARBA00022765"/>
    </source>
</evidence>
<evidence type="ECO:0000256" key="8">
    <source>
        <dbReference type="ARBA" id="ARBA00022553"/>
    </source>
</evidence>
<evidence type="ECO:0000256" key="6">
    <source>
        <dbReference type="ARBA" id="ARBA00022481"/>
    </source>
</evidence>
<dbReference type="InterPro" id="IPR007125">
    <property type="entry name" value="H2A/H2B/H3"/>
</dbReference>
<evidence type="ECO:0000256" key="3">
    <source>
        <dbReference type="ARBA" id="ARBA00006846"/>
    </source>
</evidence>
<evidence type="ECO:0000313" key="19">
    <source>
        <dbReference type="Proteomes" id="UP001460270"/>
    </source>
</evidence>
<dbReference type="FunFam" id="1.10.20.10:FF:000078">
    <property type="entry name" value="Histone H3"/>
    <property type="match status" value="1"/>
</dbReference>
<dbReference type="FunFam" id="1.10.20.10:FF:000003">
    <property type="entry name" value="Histone H2B"/>
    <property type="match status" value="1"/>
</dbReference>
<dbReference type="GO" id="GO:0005634">
    <property type="term" value="C:nucleus"/>
    <property type="evidence" value="ECO:0007669"/>
    <property type="project" value="UniProtKB-SubCell"/>
</dbReference>
<dbReference type="PROSITE" id="PS00357">
    <property type="entry name" value="HISTONE_H2B"/>
    <property type="match status" value="1"/>
</dbReference>
<keyword evidence="9" id="KW-0013">ADP-ribosylation</keyword>
<feature type="domain" description="H15" evidence="17">
    <location>
        <begin position="149"/>
        <end position="222"/>
    </location>
</feature>
<dbReference type="PANTHER" id="PTHR11426">
    <property type="entry name" value="HISTONE H3"/>
    <property type="match status" value="1"/>
</dbReference>
<dbReference type="GO" id="GO:0030527">
    <property type="term" value="F:structural constituent of chromatin"/>
    <property type="evidence" value="ECO:0007669"/>
    <property type="project" value="InterPro"/>
</dbReference>
<evidence type="ECO:0000256" key="11">
    <source>
        <dbReference type="ARBA" id="ARBA00022990"/>
    </source>
</evidence>
<dbReference type="FunFam" id="1.10.20.10:FF:000044">
    <property type="entry name" value="Histone H3.3"/>
    <property type="match status" value="1"/>
</dbReference>
<keyword evidence="10" id="KW-0832">Ubl conjugation</keyword>
<feature type="region of interest" description="Disordered" evidence="16">
    <location>
        <begin position="1"/>
        <end position="32"/>
    </location>
</feature>
<evidence type="ECO:0000259" key="17">
    <source>
        <dbReference type="PROSITE" id="PS51504"/>
    </source>
</evidence>
<dbReference type="SUPFAM" id="SSF47113">
    <property type="entry name" value="Histone-fold"/>
    <property type="match status" value="2"/>
</dbReference>
<dbReference type="SMART" id="SM00428">
    <property type="entry name" value="H3"/>
    <property type="match status" value="1"/>
</dbReference>